<dbReference type="EMBL" id="JAULSC010000010">
    <property type="protein sequence ID" value="MDO3396332.1"/>
    <property type="molecule type" value="Genomic_DNA"/>
</dbReference>
<feature type="signal peptide" evidence="1">
    <location>
        <begin position="1"/>
        <end position="30"/>
    </location>
</feature>
<dbReference type="Proteomes" id="UP001168363">
    <property type="component" value="Unassembled WGS sequence"/>
</dbReference>
<gene>
    <name evidence="2" type="ORF">QWJ41_11425</name>
</gene>
<comment type="caution">
    <text evidence="2">The sequence shown here is derived from an EMBL/GenBank/DDBJ whole genome shotgun (WGS) entry which is preliminary data.</text>
</comment>
<dbReference type="Gene3D" id="3.40.390.10">
    <property type="entry name" value="Collagenase (Catalytic Domain)"/>
    <property type="match status" value="1"/>
</dbReference>
<sequence>MTRSRLAVLAATALAAGLLPALTTTGSAAAAPTTLRSTADGDDIFSVLPDFEPSGDRVRVEAEDFAAVRIDLQAARAALTSAPKRAAARGEVFELPTPEGEAERFRVHRTTVMEPALAAAHPELRSYAGQSLDTPGRSVVLDVTPLGLHASVRGPGGDYLVDPAYDKAGTTAHLSYYAKDAAAPVPDLLEQEEPREIASRVGTDNADPEAGELVTRRTYRIAIANDPSYADYFGTDNVLAEKFTLINRVNQVYNDDLGIRMVLIDGTEDLNFDTAAKAQGADGPCGSAPCFDPPVGDDPEADDYVPGMLEFCSPGALGRMRTVLGQVVGADAYDVGHLVLGVNGGGVAYLGVVGQDYSSGGCTGLPEPRGDFFAIDYVAHEIGHQFAANHTFNGTQGACGGNIADASVEPGSGSSVMAYAGICGTDDLQPHTDPYFSQLTVEEVTSFVTERVRSGYEVQTVSLRDFDSPGDSLEISFGDESRTVTRGENYNRAGVEAAVEAVTDVDVRIARWGYDAYGDFSQAIANPGVPSEAGFQVIFNDELDPYGSGNGERKNYTSLAVTGSAGVTAFVGETAKGGPAANRGDQIAVTANHKPVVKAGRNRVIPARTPFELSGRATDEDGDDLTFLWEQDNTGLGTALTSNRKIFGPLFRVFSDNAVVTNEAALLSPSPGQNSADSSAKRSFPDLRQVMRGATNAKTGACPTPRIDTEEEEEAKTVIVTDRELDCFSEFLPTRDYRGTASENNHKLVFRLTARDGFTEGGGSSYDDVKLRMKKKAGPFLVKTQDDGRALQGGKKVRVAWDVARTRSLAKNVRVKLTTDGGETWSNVARKTKNDGAVRVRLPKVTSDDAWFKIEALGNVFYDTNDEAFSIK</sequence>
<evidence type="ECO:0000256" key="1">
    <source>
        <dbReference type="SAM" id="SignalP"/>
    </source>
</evidence>
<keyword evidence="1" id="KW-0732">Signal</keyword>
<dbReference type="Pfam" id="PF13574">
    <property type="entry name" value="Reprolysin_2"/>
    <property type="match status" value="1"/>
</dbReference>
<dbReference type="InterPro" id="IPR024079">
    <property type="entry name" value="MetalloPept_cat_dom_sf"/>
</dbReference>
<keyword evidence="3" id="KW-1185">Reference proteome</keyword>
<reference evidence="2" key="1">
    <citation type="submission" date="2023-06" db="EMBL/GenBank/DDBJ databases">
        <title>Genome sequence of Nocardioides sp. SOB44.</title>
        <authorList>
            <person name="Zhang G."/>
        </authorList>
    </citation>
    <scope>NUCLEOTIDE SEQUENCE</scope>
    <source>
        <strain evidence="2">SOB44</strain>
    </source>
</reference>
<dbReference type="PROSITE" id="PS51318">
    <property type="entry name" value="TAT"/>
    <property type="match status" value="1"/>
</dbReference>
<feature type="chain" id="PRO_5046352162" evidence="1">
    <location>
        <begin position="31"/>
        <end position="872"/>
    </location>
</feature>
<protein>
    <submittedName>
        <fullName evidence="2">M12 family metallo-peptidase</fullName>
    </submittedName>
</protein>
<name>A0ABT8TVF8_9ACTN</name>
<organism evidence="2 3">
    <name type="scientific">Nocardioides cremeus</name>
    <dbReference type="NCBI Taxonomy" id="3058044"/>
    <lineage>
        <taxon>Bacteria</taxon>
        <taxon>Bacillati</taxon>
        <taxon>Actinomycetota</taxon>
        <taxon>Actinomycetes</taxon>
        <taxon>Propionibacteriales</taxon>
        <taxon>Nocardioidaceae</taxon>
        <taxon>Nocardioides</taxon>
    </lineage>
</organism>
<accession>A0ABT8TVF8</accession>
<evidence type="ECO:0000313" key="2">
    <source>
        <dbReference type="EMBL" id="MDO3396332.1"/>
    </source>
</evidence>
<dbReference type="Gene3D" id="2.60.40.10">
    <property type="entry name" value="Immunoglobulins"/>
    <property type="match status" value="1"/>
</dbReference>
<dbReference type="InterPro" id="IPR013783">
    <property type="entry name" value="Ig-like_fold"/>
</dbReference>
<dbReference type="SUPFAM" id="SSF55486">
    <property type="entry name" value="Metalloproteases ('zincins'), catalytic domain"/>
    <property type="match status" value="1"/>
</dbReference>
<evidence type="ECO:0000313" key="3">
    <source>
        <dbReference type="Proteomes" id="UP001168363"/>
    </source>
</evidence>
<dbReference type="RefSeq" id="WP_302708317.1">
    <property type="nucleotide sequence ID" value="NZ_JAULSC010000010.1"/>
</dbReference>
<proteinExistence type="predicted"/>
<dbReference type="InterPro" id="IPR006311">
    <property type="entry name" value="TAT_signal"/>
</dbReference>